<dbReference type="PANTHER" id="PTHR12837">
    <property type="entry name" value="POLY ADP-RIBOSE GLYCOHYDROLASE"/>
    <property type="match status" value="1"/>
</dbReference>
<dbReference type="InterPro" id="IPR048362">
    <property type="entry name" value="PARG_helical"/>
</dbReference>
<organism evidence="6 7">
    <name type="scientific">Myriangium duriaei CBS 260.36</name>
    <dbReference type="NCBI Taxonomy" id="1168546"/>
    <lineage>
        <taxon>Eukaryota</taxon>
        <taxon>Fungi</taxon>
        <taxon>Dikarya</taxon>
        <taxon>Ascomycota</taxon>
        <taxon>Pezizomycotina</taxon>
        <taxon>Dothideomycetes</taxon>
        <taxon>Dothideomycetidae</taxon>
        <taxon>Myriangiales</taxon>
        <taxon>Myriangiaceae</taxon>
        <taxon>Myriangium</taxon>
    </lineage>
</organism>
<evidence type="ECO:0000313" key="6">
    <source>
        <dbReference type="EMBL" id="KAF2155718.1"/>
    </source>
</evidence>
<dbReference type="InterPro" id="IPR046372">
    <property type="entry name" value="PARG_cat_C"/>
</dbReference>
<dbReference type="Pfam" id="PF05028">
    <property type="entry name" value="PARG_cat_C"/>
    <property type="match status" value="1"/>
</dbReference>
<evidence type="ECO:0000259" key="5">
    <source>
        <dbReference type="Pfam" id="PF20811"/>
    </source>
</evidence>
<dbReference type="EC" id="3.2.1.143" evidence="2"/>
<comment type="similarity">
    <text evidence="1">Belongs to the poly(ADP-ribose) glycohydrolase family.</text>
</comment>
<feature type="domain" description="PARG catalytic Macro" evidence="4">
    <location>
        <begin position="239"/>
        <end position="391"/>
    </location>
</feature>
<dbReference type="PANTHER" id="PTHR12837:SF0">
    <property type="entry name" value="POLY(ADP-RIBOSE) GLYCOHYDROLASE"/>
    <property type="match status" value="1"/>
</dbReference>
<feature type="domain" description="PARG helical" evidence="5">
    <location>
        <begin position="86"/>
        <end position="184"/>
    </location>
</feature>
<dbReference type="GO" id="GO:0005975">
    <property type="term" value="P:carbohydrate metabolic process"/>
    <property type="evidence" value="ECO:0007669"/>
    <property type="project" value="InterPro"/>
</dbReference>
<keyword evidence="3" id="KW-0378">Hydrolase</keyword>
<comment type="caution">
    <text evidence="6">The sequence shown here is derived from an EMBL/GenBank/DDBJ whole genome shotgun (WGS) entry which is preliminary data.</text>
</comment>
<evidence type="ECO:0000256" key="3">
    <source>
        <dbReference type="ARBA" id="ARBA00022801"/>
    </source>
</evidence>
<dbReference type="GO" id="GO:0005634">
    <property type="term" value="C:nucleus"/>
    <property type="evidence" value="ECO:0007669"/>
    <property type="project" value="TreeGrafter"/>
</dbReference>
<reference evidence="6" key="1">
    <citation type="journal article" date="2020" name="Stud. Mycol.">
        <title>101 Dothideomycetes genomes: a test case for predicting lifestyles and emergence of pathogens.</title>
        <authorList>
            <person name="Haridas S."/>
            <person name="Albert R."/>
            <person name="Binder M."/>
            <person name="Bloem J."/>
            <person name="Labutti K."/>
            <person name="Salamov A."/>
            <person name="Andreopoulos B."/>
            <person name="Baker S."/>
            <person name="Barry K."/>
            <person name="Bills G."/>
            <person name="Bluhm B."/>
            <person name="Cannon C."/>
            <person name="Castanera R."/>
            <person name="Culley D."/>
            <person name="Daum C."/>
            <person name="Ezra D."/>
            <person name="Gonzalez J."/>
            <person name="Henrissat B."/>
            <person name="Kuo A."/>
            <person name="Liang C."/>
            <person name="Lipzen A."/>
            <person name="Lutzoni F."/>
            <person name="Magnuson J."/>
            <person name="Mondo S."/>
            <person name="Nolan M."/>
            <person name="Ohm R."/>
            <person name="Pangilinan J."/>
            <person name="Park H.-J."/>
            <person name="Ramirez L."/>
            <person name="Alfaro M."/>
            <person name="Sun H."/>
            <person name="Tritt A."/>
            <person name="Yoshinaga Y."/>
            <person name="Zwiers L.-H."/>
            <person name="Turgeon B."/>
            <person name="Goodwin S."/>
            <person name="Spatafora J."/>
            <person name="Crous P."/>
            <person name="Grigoriev I."/>
        </authorList>
    </citation>
    <scope>NUCLEOTIDE SEQUENCE</scope>
    <source>
        <strain evidence="6">CBS 260.36</strain>
    </source>
</reference>
<accession>A0A9P4JB10</accession>
<sequence length="441" mass="47889">MPASQDYCILPSSPTCRCLDRFSILDDGHEDEDGLVPFWDILVATLHQPVTSTIQLIDVLETISNTLRGNSGETGDYGTLRAFISQPANADFYDSVWPTIASSALQMPSLFPDSTIPVLKPGLTVAFSPHQISCLVAHQFLCTLTEPPWRDGFYDFSIWYSSSQPHTLAAEMYLTSITTFFRSAPTSSVTYTLHSYNLIAPSHMTPRSSTPLPPLSLTRLPHYSTSYQQFPPLTPSSAVVVSANIHIGFGRSATQEEIFAGNCPAACPAVLLTPPLAAEEVLVIRDAAPMLRIVGQRRDISYTVLEPEERRGGTMLFMDALELDEVDDGAGLPDLLPGNVEREIRKAVAGFSAVRGGKVYTGVWGCGAFNGDPGVKVVCMWIAAAVTGVELGVLFDAGLKGVAGEVERFRDTFGEGATVEDLERWLKGLPRGVRRGETLRS</sequence>
<proteinExistence type="inferred from homology"/>
<dbReference type="Pfam" id="PF20811">
    <property type="entry name" value="PARG_cat_N"/>
    <property type="match status" value="1"/>
</dbReference>
<evidence type="ECO:0000256" key="1">
    <source>
        <dbReference type="ARBA" id="ARBA00009545"/>
    </source>
</evidence>
<dbReference type="Proteomes" id="UP000799439">
    <property type="component" value="Unassembled WGS sequence"/>
</dbReference>
<dbReference type="AlphaFoldDB" id="A0A9P4JB10"/>
<dbReference type="GO" id="GO:1990966">
    <property type="term" value="P:ATP generation from poly-ADP-D-ribose"/>
    <property type="evidence" value="ECO:0007669"/>
    <property type="project" value="TreeGrafter"/>
</dbReference>
<keyword evidence="7" id="KW-1185">Reference proteome</keyword>
<protein>
    <recommendedName>
        <fullName evidence="2">poly(ADP-ribose) glycohydrolase</fullName>
        <ecNumber evidence="2">3.2.1.143</ecNumber>
    </recommendedName>
</protein>
<dbReference type="GO" id="GO:0006282">
    <property type="term" value="P:regulation of DNA repair"/>
    <property type="evidence" value="ECO:0007669"/>
    <property type="project" value="InterPro"/>
</dbReference>
<evidence type="ECO:0000259" key="4">
    <source>
        <dbReference type="Pfam" id="PF05028"/>
    </source>
</evidence>
<evidence type="ECO:0000313" key="7">
    <source>
        <dbReference type="Proteomes" id="UP000799439"/>
    </source>
</evidence>
<dbReference type="GO" id="GO:0009225">
    <property type="term" value="P:nucleotide-sugar metabolic process"/>
    <property type="evidence" value="ECO:0007669"/>
    <property type="project" value="TreeGrafter"/>
</dbReference>
<name>A0A9P4JB10_9PEZI</name>
<dbReference type="GO" id="GO:0005737">
    <property type="term" value="C:cytoplasm"/>
    <property type="evidence" value="ECO:0007669"/>
    <property type="project" value="TreeGrafter"/>
</dbReference>
<gene>
    <name evidence="6" type="ORF">K461DRAFT_290717</name>
</gene>
<dbReference type="GO" id="GO:0004649">
    <property type="term" value="F:poly(ADP-ribose) glycohydrolase activity"/>
    <property type="evidence" value="ECO:0007669"/>
    <property type="project" value="UniProtKB-EC"/>
</dbReference>
<evidence type="ECO:0000256" key="2">
    <source>
        <dbReference type="ARBA" id="ARBA00012255"/>
    </source>
</evidence>
<dbReference type="OrthoDB" id="1937899at2759"/>
<dbReference type="InterPro" id="IPR007724">
    <property type="entry name" value="Poly_GlycHdrlase"/>
</dbReference>
<dbReference type="EMBL" id="ML996082">
    <property type="protein sequence ID" value="KAF2155718.1"/>
    <property type="molecule type" value="Genomic_DNA"/>
</dbReference>